<name>A0A811UZW6_CERCA</name>
<dbReference type="PANTHER" id="PTHR19446">
    <property type="entry name" value="REVERSE TRANSCRIPTASES"/>
    <property type="match status" value="1"/>
</dbReference>
<dbReference type="PROSITE" id="PS50878">
    <property type="entry name" value="RT_POL"/>
    <property type="match status" value="1"/>
</dbReference>
<dbReference type="InterPro" id="IPR036691">
    <property type="entry name" value="Endo/exonu/phosph_ase_sf"/>
</dbReference>
<feature type="compositionally biased region" description="Polar residues" evidence="1">
    <location>
        <begin position="986"/>
        <end position="996"/>
    </location>
</feature>
<dbReference type="Gene3D" id="3.60.10.10">
    <property type="entry name" value="Endonuclease/exonuclease/phosphatase"/>
    <property type="match status" value="1"/>
</dbReference>
<gene>
    <name evidence="4" type="ORF">CCAP1982_LOCUS11638</name>
    <name evidence="3" type="ORF">CCAP1982_LOCUS1476</name>
</gene>
<evidence type="ECO:0000313" key="5">
    <source>
        <dbReference type="Proteomes" id="UP000606786"/>
    </source>
</evidence>
<dbReference type="InterPro" id="IPR005135">
    <property type="entry name" value="Endo/exonuclease/phosphatase"/>
</dbReference>
<sequence>MKCLQLNLNHCQAAQDLLAQTVYELKVDVAILSEPYKKKDDSCWVSNRTNKSAIWYCNANASPINMMADSDGFVCTEINGIFIYSCYIPPSYDLEKFNRITDTLVKDARNRSPVLIAGDFNAWAVEWGCRANNPKGKALLDALSALNVVLLNTGTTHTFSKNGVGSVIDVAFISGCVSSRTSWSINECYTQSDHRAITIIIDDPQFKHSEPDRRKGWKVNTFDEKLFEEIFTGTDFSGSADERSKKLMKLITNACDASMARRKCGNQMPKPVYWWNSNISMIRAQCNHARRLCQRARNSSNFTSHRETYKLRRKELKNAICDSKRKAFSDLCTDVDNNPWGLAYKLVLKKLKRHAQPKSPELLRSIVDTLFPTHELVEINIAPIPDASIPTITYEEIFKAGGKLSSHKAPGIDGIPDIALKTALKCNPKVFASTFGTCIQEGVFPSIWKMQNLVLIPKSSNRVSPTAYRPLSILNNTGKVLEHIIKNRLESHIDNKLSPLQFGFRKGRGTIDAINVVKSIVEKAICGRRWLHGDKQYCLVVTLDVQNAFNSASWAHILNALKCLNVPPYLTNILSSYLSDRVLQYSTREGVVKRKITAGVPQGSVLGPILWNIMYDEVLRIELPKDITIVGYADDIAIVVVAKTLPALVQLSELATSSIKRWLEAKCLQLADHKTEAVLISSRKKVEKVQIRVGDCIIESKSCVKYLGVIIDHRLNFRDHLEYANNKAAIATTALARLMANINGPRQQSKQLLAGVVKSILLYASPIWYSALEIESYARGVKSTYRRCALRVCAAFRTVSEEAALVIAGIIPLDIAAKEQNTISSLRRDERSYSIKRDERLLSIARWQRRWNICEKGRWTHRLIPNLAVWLGRKHGEVDFYLTQVLSGHGCFKSYLHRFGHEADPYCEVCGPDFIEDAEHTIFVCRRFAGQRRRLNESLGTDLTPETLVKCMLENENAWTTVSRIAAEIMQHLRWSEQQRRRRDNSTPATDTNVDQVTYELDT</sequence>
<evidence type="ECO:0000256" key="1">
    <source>
        <dbReference type="SAM" id="MobiDB-lite"/>
    </source>
</evidence>
<accession>A0A811UZW6</accession>
<evidence type="ECO:0000313" key="3">
    <source>
        <dbReference type="EMBL" id="CAD6992628.1"/>
    </source>
</evidence>
<evidence type="ECO:0000259" key="2">
    <source>
        <dbReference type="PROSITE" id="PS50878"/>
    </source>
</evidence>
<dbReference type="InterPro" id="IPR000477">
    <property type="entry name" value="RT_dom"/>
</dbReference>
<dbReference type="EMBL" id="CAJHJT010000034">
    <property type="protein sequence ID" value="CAD7003176.1"/>
    <property type="molecule type" value="Genomic_DNA"/>
</dbReference>
<dbReference type="SUPFAM" id="SSF56672">
    <property type="entry name" value="DNA/RNA polymerases"/>
    <property type="match status" value="1"/>
</dbReference>
<dbReference type="AlphaFoldDB" id="A0A811UZW6"/>
<organism evidence="4 5">
    <name type="scientific">Ceratitis capitata</name>
    <name type="common">Mediterranean fruit fly</name>
    <name type="synonym">Tephritis capitata</name>
    <dbReference type="NCBI Taxonomy" id="7213"/>
    <lineage>
        <taxon>Eukaryota</taxon>
        <taxon>Metazoa</taxon>
        <taxon>Ecdysozoa</taxon>
        <taxon>Arthropoda</taxon>
        <taxon>Hexapoda</taxon>
        <taxon>Insecta</taxon>
        <taxon>Pterygota</taxon>
        <taxon>Neoptera</taxon>
        <taxon>Endopterygota</taxon>
        <taxon>Diptera</taxon>
        <taxon>Brachycera</taxon>
        <taxon>Muscomorpha</taxon>
        <taxon>Tephritoidea</taxon>
        <taxon>Tephritidae</taxon>
        <taxon>Ceratitis</taxon>
        <taxon>Ceratitis</taxon>
    </lineage>
</organism>
<dbReference type="Pfam" id="PF00078">
    <property type="entry name" value="RVT_1"/>
    <property type="match status" value="1"/>
</dbReference>
<comment type="caution">
    <text evidence="4">The sequence shown here is derived from an EMBL/GenBank/DDBJ whole genome shotgun (WGS) entry which is preliminary data.</text>
</comment>
<feature type="region of interest" description="Disordered" evidence="1">
    <location>
        <begin position="977"/>
        <end position="1003"/>
    </location>
</feature>
<dbReference type="CDD" id="cd09077">
    <property type="entry name" value="R1-I-EN"/>
    <property type="match status" value="1"/>
</dbReference>
<dbReference type="CDD" id="cd01650">
    <property type="entry name" value="RT_nLTR_like"/>
    <property type="match status" value="1"/>
</dbReference>
<dbReference type="OrthoDB" id="411871at2759"/>
<dbReference type="EMBL" id="CAJHJT010000001">
    <property type="protein sequence ID" value="CAD6992628.1"/>
    <property type="molecule type" value="Genomic_DNA"/>
</dbReference>
<keyword evidence="5" id="KW-1185">Reference proteome</keyword>
<dbReference type="InterPro" id="IPR043502">
    <property type="entry name" value="DNA/RNA_pol_sf"/>
</dbReference>
<evidence type="ECO:0000313" key="4">
    <source>
        <dbReference type="EMBL" id="CAD7003176.1"/>
    </source>
</evidence>
<dbReference type="GO" id="GO:0071897">
    <property type="term" value="P:DNA biosynthetic process"/>
    <property type="evidence" value="ECO:0007669"/>
    <property type="project" value="UniProtKB-ARBA"/>
</dbReference>
<dbReference type="Pfam" id="PF14529">
    <property type="entry name" value="Exo_endo_phos_2"/>
    <property type="match status" value="1"/>
</dbReference>
<dbReference type="SUPFAM" id="SSF56219">
    <property type="entry name" value="DNase I-like"/>
    <property type="match status" value="1"/>
</dbReference>
<reference evidence="4" key="1">
    <citation type="submission" date="2020-11" db="EMBL/GenBank/DDBJ databases">
        <authorList>
            <person name="Whitehead M."/>
        </authorList>
    </citation>
    <scope>NUCLEOTIDE SEQUENCE</scope>
    <source>
        <strain evidence="4">EGII</strain>
    </source>
</reference>
<proteinExistence type="predicted"/>
<dbReference type="Proteomes" id="UP000606786">
    <property type="component" value="Unassembled WGS sequence"/>
</dbReference>
<dbReference type="GO" id="GO:0003824">
    <property type="term" value="F:catalytic activity"/>
    <property type="evidence" value="ECO:0007669"/>
    <property type="project" value="InterPro"/>
</dbReference>
<feature type="domain" description="Reverse transcriptase" evidence="2">
    <location>
        <begin position="437"/>
        <end position="711"/>
    </location>
</feature>
<protein>
    <submittedName>
        <fullName evidence="4">(Mediterranean fruit fly) hypothetical protein</fullName>
    </submittedName>
</protein>